<evidence type="ECO:0000313" key="2">
    <source>
        <dbReference type="Proteomes" id="UP000887116"/>
    </source>
</evidence>
<sequence length="114" mass="13253">MVALLNQQLCDNSSFHKTTRYRDRTTRTPFNEETMIFVEQVLSELLDKAHVWTVKRSSLWYPHDGSPTRVCLSLSVHNPFECNIWLTIDQPWSSSALTYPIINPDVDRLTSRGK</sequence>
<dbReference type="AlphaFoldDB" id="A0A8X6H2T7"/>
<dbReference type="EMBL" id="BMAO01027317">
    <property type="protein sequence ID" value="GFR15958.1"/>
    <property type="molecule type" value="Genomic_DNA"/>
</dbReference>
<accession>A0A8X6H2T7</accession>
<keyword evidence="2" id="KW-1185">Reference proteome</keyword>
<gene>
    <name evidence="1" type="ORF">TNCT_556951</name>
</gene>
<evidence type="ECO:0000313" key="1">
    <source>
        <dbReference type="EMBL" id="GFR15958.1"/>
    </source>
</evidence>
<protein>
    <submittedName>
        <fullName evidence="1">Uncharacterized protein</fullName>
    </submittedName>
</protein>
<name>A0A8X6H2T7_TRICU</name>
<organism evidence="1 2">
    <name type="scientific">Trichonephila clavata</name>
    <name type="common">Joro spider</name>
    <name type="synonym">Nephila clavata</name>
    <dbReference type="NCBI Taxonomy" id="2740835"/>
    <lineage>
        <taxon>Eukaryota</taxon>
        <taxon>Metazoa</taxon>
        <taxon>Ecdysozoa</taxon>
        <taxon>Arthropoda</taxon>
        <taxon>Chelicerata</taxon>
        <taxon>Arachnida</taxon>
        <taxon>Araneae</taxon>
        <taxon>Araneomorphae</taxon>
        <taxon>Entelegynae</taxon>
        <taxon>Araneoidea</taxon>
        <taxon>Nephilidae</taxon>
        <taxon>Trichonephila</taxon>
    </lineage>
</organism>
<reference evidence="1" key="1">
    <citation type="submission" date="2020-07" db="EMBL/GenBank/DDBJ databases">
        <title>Multicomponent nature underlies the extraordinary mechanical properties of spider dragline silk.</title>
        <authorList>
            <person name="Kono N."/>
            <person name="Nakamura H."/>
            <person name="Mori M."/>
            <person name="Yoshida Y."/>
            <person name="Ohtoshi R."/>
            <person name="Malay A.D."/>
            <person name="Moran D.A.P."/>
            <person name="Tomita M."/>
            <person name="Numata K."/>
            <person name="Arakawa K."/>
        </authorList>
    </citation>
    <scope>NUCLEOTIDE SEQUENCE</scope>
</reference>
<comment type="caution">
    <text evidence="1">The sequence shown here is derived from an EMBL/GenBank/DDBJ whole genome shotgun (WGS) entry which is preliminary data.</text>
</comment>
<dbReference type="Proteomes" id="UP000887116">
    <property type="component" value="Unassembled WGS sequence"/>
</dbReference>
<proteinExistence type="predicted"/>